<comment type="caution">
    <text evidence="2">The sequence shown here is derived from an EMBL/GenBank/DDBJ whole genome shotgun (WGS) entry which is preliminary data.</text>
</comment>
<dbReference type="Proteomes" id="UP000190648">
    <property type="component" value="Unassembled WGS sequence"/>
</dbReference>
<reference evidence="2 3" key="1">
    <citation type="submission" date="2016-02" db="EMBL/GenBank/DDBJ databases">
        <title>Band-tailed pigeon sequencing and assembly.</title>
        <authorList>
            <person name="Soares A.E."/>
            <person name="Novak B.J."/>
            <person name="Rice E.S."/>
            <person name="O'Connell B."/>
            <person name="Chang D."/>
            <person name="Weber S."/>
            <person name="Shapiro B."/>
        </authorList>
    </citation>
    <scope>NUCLEOTIDE SEQUENCE [LARGE SCALE GENOMIC DNA]</scope>
    <source>
        <strain evidence="2">BTP2013</strain>
        <tissue evidence="2">Blood</tissue>
    </source>
</reference>
<name>A0A1V4K811_PATFA</name>
<dbReference type="AlphaFoldDB" id="A0A1V4K811"/>
<evidence type="ECO:0000313" key="2">
    <source>
        <dbReference type="EMBL" id="OPJ80501.1"/>
    </source>
</evidence>
<proteinExistence type="predicted"/>
<gene>
    <name evidence="2" type="ORF">AV530_010804</name>
</gene>
<organism evidence="2 3">
    <name type="scientific">Patagioenas fasciata monilis</name>
    <dbReference type="NCBI Taxonomy" id="372326"/>
    <lineage>
        <taxon>Eukaryota</taxon>
        <taxon>Metazoa</taxon>
        <taxon>Chordata</taxon>
        <taxon>Craniata</taxon>
        <taxon>Vertebrata</taxon>
        <taxon>Euteleostomi</taxon>
        <taxon>Archelosauria</taxon>
        <taxon>Archosauria</taxon>
        <taxon>Dinosauria</taxon>
        <taxon>Saurischia</taxon>
        <taxon>Theropoda</taxon>
        <taxon>Coelurosauria</taxon>
        <taxon>Aves</taxon>
        <taxon>Neognathae</taxon>
        <taxon>Neoaves</taxon>
        <taxon>Columbimorphae</taxon>
        <taxon>Columbiformes</taxon>
        <taxon>Columbidae</taxon>
        <taxon>Patagioenas</taxon>
    </lineage>
</organism>
<evidence type="ECO:0000313" key="3">
    <source>
        <dbReference type="Proteomes" id="UP000190648"/>
    </source>
</evidence>
<dbReference type="EMBL" id="LSYS01004200">
    <property type="protein sequence ID" value="OPJ80501.1"/>
    <property type="molecule type" value="Genomic_DNA"/>
</dbReference>
<feature type="region of interest" description="Disordered" evidence="1">
    <location>
        <begin position="1"/>
        <end position="38"/>
    </location>
</feature>
<sequence>MTGEMTDEPASLQAESPQEGGLSSGNYDEEEGSVPAKQDSCCSSALVQAIAWVEQPQASGTAKILQQLQSFSWINIGY</sequence>
<accession>A0A1V4K811</accession>
<protein>
    <submittedName>
        <fullName evidence="2">Uncharacterized protein</fullName>
    </submittedName>
</protein>
<keyword evidence="3" id="KW-1185">Reference proteome</keyword>
<evidence type="ECO:0000256" key="1">
    <source>
        <dbReference type="SAM" id="MobiDB-lite"/>
    </source>
</evidence>